<dbReference type="AlphaFoldDB" id="A0A1N6IER9"/>
<accession>A0A1N6IER9</accession>
<proteinExistence type="predicted"/>
<dbReference type="STRING" id="1217970.SAMN05444002_3783"/>
<sequence length="336" mass="34895">MADRLIQVIGTVEQIDTVAGCLEDLPPDQWWRLPYDEDEGRQTLYVALFKADAQEVMDAISEGLEGQEGWRLFSLPTEASLPELDDEEEENRRAQKETVNAREEIYREVRQGTALTPDYLVMTGLAALVAAIGLSQGQVAVVIGAMVIAPLLGPIMAFAFGTALGNFSLLGVATRALGAGLGVAVVVGVALGLVMPGSYPDTSMMDFSGALSLRTVALPLAGGAAAALMLSGGQTTGLVGVMVAAALLPPLAAFGLLLGAGDIPNALKALATVVTNIVAINLAAQVVFLAKGIRPRRWEGSDHRTSVRVALGASAGLVALMALALWLAGHGYVPGL</sequence>
<dbReference type="Proteomes" id="UP000184932">
    <property type="component" value="Unassembled WGS sequence"/>
</dbReference>
<name>A0A1N6IER9_9RHOB</name>
<feature type="transmembrane region" description="Helical" evidence="1">
    <location>
        <begin position="237"/>
        <end position="260"/>
    </location>
</feature>
<feature type="transmembrane region" description="Helical" evidence="1">
    <location>
        <begin position="211"/>
        <end position="230"/>
    </location>
</feature>
<feature type="transmembrane region" description="Helical" evidence="1">
    <location>
        <begin position="176"/>
        <end position="199"/>
    </location>
</feature>
<feature type="transmembrane region" description="Helical" evidence="1">
    <location>
        <begin position="115"/>
        <end position="134"/>
    </location>
</feature>
<keyword evidence="3" id="KW-1185">Reference proteome</keyword>
<evidence type="ECO:0000313" key="2">
    <source>
        <dbReference type="EMBL" id="SIO30508.1"/>
    </source>
</evidence>
<dbReference type="RefSeq" id="WP_074257939.1">
    <property type="nucleotide sequence ID" value="NZ_FSRL01000002.1"/>
</dbReference>
<gene>
    <name evidence="2" type="ORF">SAMN05444002_3783</name>
</gene>
<dbReference type="Pfam" id="PF04087">
    <property type="entry name" value="DUF389"/>
    <property type="match status" value="1"/>
</dbReference>
<keyword evidence="1" id="KW-1133">Transmembrane helix</keyword>
<feature type="transmembrane region" description="Helical" evidence="1">
    <location>
        <begin position="266"/>
        <end position="289"/>
    </location>
</feature>
<dbReference type="InterPro" id="IPR005240">
    <property type="entry name" value="DUF389"/>
</dbReference>
<evidence type="ECO:0000313" key="3">
    <source>
        <dbReference type="Proteomes" id="UP000184932"/>
    </source>
</evidence>
<reference evidence="3" key="1">
    <citation type="submission" date="2016-11" db="EMBL/GenBank/DDBJ databases">
        <authorList>
            <person name="Varghese N."/>
            <person name="Submissions S."/>
        </authorList>
    </citation>
    <scope>NUCLEOTIDE SEQUENCE [LARGE SCALE GENOMIC DNA]</scope>
    <source>
        <strain evidence="3">DSM 29440</strain>
    </source>
</reference>
<keyword evidence="1" id="KW-0472">Membrane</keyword>
<feature type="transmembrane region" description="Helical" evidence="1">
    <location>
        <begin position="140"/>
        <end position="164"/>
    </location>
</feature>
<dbReference type="OrthoDB" id="9790659at2"/>
<organism evidence="2 3">
    <name type="scientific">Vannielia litorea</name>
    <dbReference type="NCBI Taxonomy" id="1217970"/>
    <lineage>
        <taxon>Bacteria</taxon>
        <taxon>Pseudomonadati</taxon>
        <taxon>Pseudomonadota</taxon>
        <taxon>Alphaproteobacteria</taxon>
        <taxon>Rhodobacterales</taxon>
        <taxon>Paracoccaceae</taxon>
        <taxon>Vannielia</taxon>
    </lineage>
</organism>
<keyword evidence="1" id="KW-0812">Transmembrane</keyword>
<dbReference type="PANTHER" id="PTHR20992:SF9">
    <property type="entry name" value="AT15442P-RELATED"/>
    <property type="match status" value="1"/>
</dbReference>
<feature type="transmembrane region" description="Helical" evidence="1">
    <location>
        <begin position="309"/>
        <end position="328"/>
    </location>
</feature>
<dbReference type="NCBIfam" id="TIGR00341">
    <property type="entry name" value="TIGR00341 family protein"/>
    <property type="match status" value="1"/>
</dbReference>
<dbReference type="PANTHER" id="PTHR20992">
    <property type="entry name" value="AT15442P-RELATED"/>
    <property type="match status" value="1"/>
</dbReference>
<evidence type="ECO:0000256" key="1">
    <source>
        <dbReference type="SAM" id="Phobius"/>
    </source>
</evidence>
<protein>
    <submittedName>
        <fullName evidence="2">TIGR00341 family protein</fullName>
    </submittedName>
</protein>
<dbReference type="EMBL" id="FSRL01000002">
    <property type="protein sequence ID" value="SIO30508.1"/>
    <property type="molecule type" value="Genomic_DNA"/>
</dbReference>